<sequence length="422" mass="45011">MTSPQAPAPSTATGKARIMVLLAAFLGWMFDGLEMGIFPLIARPALQQMQAASGIVDDKFVGFWMGWVTAVFLLGAAGGGLLFGWLGDKIGRVRAMSMAILCYSIFTGLVYFAAEPWHLAALRFIAALGMGGEWALGVALVMEVWPEKHRPMLAGVIGAAANVGFALIACVGIFFAVTQDTWRVVVVIGALPAALTFFVRLFVPESEKWQHAAAAKPTQPMKEIFSNRALIKPLVLGMLISSVALIGTWGSVQWLPLWADKMAGPELPKAKAYTQALSALGSVFGCLVGAWLGGVLGRRPAYFLLSLGSLVSCALLFRGVDTYGATFLTLTFIVGAITAAFFGWLPLYLPEIFPTRVRATAQGLSFNAGRILAAVGALQMGALMQTFHGSYAQAGAVISLVYVFGLVIIWFAPETRGKPLPE</sequence>
<evidence type="ECO:0000313" key="8">
    <source>
        <dbReference type="Proteomes" id="UP000290218"/>
    </source>
</evidence>
<dbReference type="InterPro" id="IPR036259">
    <property type="entry name" value="MFS_trans_sf"/>
</dbReference>
<keyword evidence="4 5" id="KW-0472">Membrane</keyword>
<dbReference type="SUPFAM" id="SSF103473">
    <property type="entry name" value="MFS general substrate transporter"/>
    <property type="match status" value="1"/>
</dbReference>
<proteinExistence type="predicted"/>
<dbReference type="OrthoDB" id="199654at2"/>
<organism evidence="7 8">
    <name type="scientific">Oleiharenicola lentus</name>
    <dbReference type="NCBI Taxonomy" id="2508720"/>
    <lineage>
        <taxon>Bacteria</taxon>
        <taxon>Pseudomonadati</taxon>
        <taxon>Verrucomicrobiota</taxon>
        <taxon>Opitutia</taxon>
        <taxon>Opitutales</taxon>
        <taxon>Opitutaceae</taxon>
        <taxon>Oleiharenicola</taxon>
    </lineage>
</organism>
<feature type="transmembrane region" description="Helical" evidence="5">
    <location>
        <begin position="391"/>
        <end position="412"/>
    </location>
</feature>
<dbReference type="PANTHER" id="PTHR23508:SF10">
    <property type="entry name" value="CARBOXYLIC ACID TRANSPORTER PROTEIN HOMOLOG"/>
    <property type="match status" value="1"/>
</dbReference>
<keyword evidence="2 5" id="KW-0812">Transmembrane</keyword>
<feature type="transmembrane region" description="Helical" evidence="5">
    <location>
        <begin position="95"/>
        <end position="114"/>
    </location>
</feature>
<evidence type="ECO:0000256" key="1">
    <source>
        <dbReference type="ARBA" id="ARBA00004141"/>
    </source>
</evidence>
<feature type="transmembrane region" description="Helical" evidence="5">
    <location>
        <begin position="153"/>
        <end position="176"/>
    </location>
</feature>
<accession>A0A4Q1CAY1</accession>
<evidence type="ECO:0000256" key="4">
    <source>
        <dbReference type="ARBA" id="ARBA00023136"/>
    </source>
</evidence>
<name>A0A4Q1CAY1_9BACT</name>
<dbReference type="PANTHER" id="PTHR23508">
    <property type="entry name" value="CARBOXYLIC ACID TRANSPORTER PROTEIN HOMOLOG"/>
    <property type="match status" value="1"/>
</dbReference>
<feature type="transmembrane region" description="Helical" evidence="5">
    <location>
        <begin position="368"/>
        <end position="385"/>
    </location>
</feature>
<dbReference type="InterPro" id="IPR020846">
    <property type="entry name" value="MFS_dom"/>
</dbReference>
<evidence type="ECO:0000313" key="7">
    <source>
        <dbReference type="EMBL" id="RXK56066.1"/>
    </source>
</evidence>
<feature type="transmembrane region" description="Helical" evidence="5">
    <location>
        <begin position="61"/>
        <end position="83"/>
    </location>
</feature>
<feature type="transmembrane region" description="Helical" evidence="5">
    <location>
        <begin position="272"/>
        <end position="294"/>
    </location>
</feature>
<comment type="caution">
    <text evidence="7">The sequence shown here is derived from an EMBL/GenBank/DDBJ whole genome shotgun (WGS) entry which is preliminary data.</text>
</comment>
<evidence type="ECO:0000259" key="6">
    <source>
        <dbReference type="PROSITE" id="PS50850"/>
    </source>
</evidence>
<feature type="transmembrane region" description="Helical" evidence="5">
    <location>
        <begin position="326"/>
        <end position="347"/>
    </location>
</feature>
<dbReference type="Pfam" id="PF07690">
    <property type="entry name" value="MFS_1"/>
    <property type="match status" value="1"/>
</dbReference>
<feature type="transmembrane region" description="Helical" evidence="5">
    <location>
        <begin position="229"/>
        <end position="252"/>
    </location>
</feature>
<protein>
    <submittedName>
        <fullName evidence="7">MFS transporter</fullName>
    </submittedName>
</protein>
<comment type="subcellular location">
    <subcellularLocation>
        <location evidence="1">Membrane</location>
        <topology evidence="1">Multi-pass membrane protein</topology>
    </subcellularLocation>
</comment>
<dbReference type="RefSeq" id="WP_129047431.1">
    <property type="nucleotide sequence ID" value="NZ_SDHX01000001.1"/>
</dbReference>
<dbReference type="GO" id="GO:0005886">
    <property type="term" value="C:plasma membrane"/>
    <property type="evidence" value="ECO:0007669"/>
    <property type="project" value="TreeGrafter"/>
</dbReference>
<evidence type="ECO:0000256" key="5">
    <source>
        <dbReference type="SAM" id="Phobius"/>
    </source>
</evidence>
<dbReference type="InterPro" id="IPR011701">
    <property type="entry name" value="MFS"/>
</dbReference>
<dbReference type="Gene3D" id="1.20.1250.20">
    <property type="entry name" value="MFS general substrate transporter like domains"/>
    <property type="match status" value="2"/>
</dbReference>
<gene>
    <name evidence="7" type="ORF">ESB00_09360</name>
</gene>
<dbReference type="AlphaFoldDB" id="A0A4Q1CAY1"/>
<evidence type="ECO:0000256" key="3">
    <source>
        <dbReference type="ARBA" id="ARBA00022989"/>
    </source>
</evidence>
<feature type="transmembrane region" description="Helical" evidence="5">
    <location>
        <begin position="120"/>
        <end position="141"/>
    </location>
</feature>
<dbReference type="PROSITE" id="PS50850">
    <property type="entry name" value="MFS"/>
    <property type="match status" value="1"/>
</dbReference>
<dbReference type="Proteomes" id="UP000290218">
    <property type="component" value="Unassembled WGS sequence"/>
</dbReference>
<dbReference type="EMBL" id="SDHX01000001">
    <property type="protein sequence ID" value="RXK56066.1"/>
    <property type="molecule type" value="Genomic_DNA"/>
</dbReference>
<feature type="transmembrane region" description="Helical" evidence="5">
    <location>
        <begin position="20"/>
        <end position="41"/>
    </location>
</feature>
<feature type="transmembrane region" description="Helical" evidence="5">
    <location>
        <begin position="301"/>
        <end position="320"/>
    </location>
</feature>
<dbReference type="GO" id="GO:0046943">
    <property type="term" value="F:carboxylic acid transmembrane transporter activity"/>
    <property type="evidence" value="ECO:0007669"/>
    <property type="project" value="TreeGrafter"/>
</dbReference>
<keyword evidence="8" id="KW-1185">Reference proteome</keyword>
<reference evidence="7 8" key="1">
    <citation type="submission" date="2019-01" db="EMBL/GenBank/DDBJ databases">
        <title>Lacunisphaera sp. strain TWA-58.</title>
        <authorList>
            <person name="Chen W.-M."/>
        </authorList>
    </citation>
    <scope>NUCLEOTIDE SEQUENCE [LARGE SCALE GENOMIC DNA]</scope>
    <source>
        <strain evidence="7 8">TWA-58</strain>
    </source>
</reference>
<feature type="domain" description="Major facilitator superfamily (MFS) profile" evidence="6">
    <location>
        <begin position="20"/>
        <end position="417"/>
    </location>
</feature>
<keyword evidence="3 5" id="KW-1133">Transmembrane helix</keyword>
<evidence type="ECO:0000256" key="2">
    <source>
        <dbReference type="ARBA" id="ARBA00022692"/>
    </source>
</evidence>
<feature type="transmembrane region" description="Helical" evidence="5">
    <location>
        <begin position="182"/>
        <end position="203"/>
    </location>
</feature>